<dbReference type="AlphaFoldDB" id="A0A7G6WUL4"/>
<dbReference type="Proteomes" id="UP000515563">
    <property type="component" value="Chromosome"/>
</dbReference>
<dbReference type="EMBL" id="CP043661">
    <property type="protein sequence ID" value="QNE17679.1"/>
    <property type="molecule type" value="Genomic_DNA"/>
</dbReference>
<dbReference type="KEGG" id="kqi:F1D05_06900"/>
<gene>
    <name evidence="3" type="ORF">F1D05_06900</name>
</gene>
<feature type="compositionally biased region" description="Gly residues" evidence="1">
    <location>
        <begin position="9"/>
        <end position="43"/>
    </location>
</feature>
<protein>
    <submittedName>
        <fullName evidence="3">Uncharacterized protein</fullName>
    </submittedName>
</protein>
<proteinExistence type="predicted"/>
<keyword evidence="2" id="KW-0812">Transmembrane</keyword>
<sequence length="490" mass="50836">MTTPPQGPGGPGQPGGQPGGQQGGQPGQGGWGQQQPPQGGGWGQRPPAQQPPQQPPAPPQQGQPPQQGWGQPGQGQPGQQPGQTAPGGWGQRPGEQQPPQQGGYQQQPWSQNKPGQQPGWQQQHAQQPWQPGGPGGKGSGGGGFGKDKMPLYIGGGVVGVVLIGLLVFLGVKALGGDDKKEADNPPVTTNTQPTNTQPTDAPTTPGGEETTAPTNGELGNATGQAKTATEKLQAAGFGCSDLFNGPQGAHRGCFKYDGTKSAEVIFQFQSDGTIIGVKVRSEDNDNVNNAAVTFDAALQAIGNDTFGGSEVAKVQQAVKTGQKRTKVGSTWGEFELTNYGDDLQMSGGKSGSDSFEMPRKQFQITEAQLNAGLKAKKYTCTSLCKKTVGKYGSQLINGYGSSSGGLSSFNIRVSGDPNDVKAAMPGAIADGFGILRGPDVEALKSYVTSHSDGKSYAGYVSGWRVEITGDTSDSDYGSRTVSIRYESFYV</sequence>
<dbReference type="RefSeq" id="WP_185446507.1">
    <property type="nucleotide sequence ID" value="NZ_CP043661.1"/>
</dbReference>
<keyword evidence="4" id="KW-1185">Reference proteome</keyword>
<reference evidence="3 4" key="2">
    <citation type="journal article" date="2020" name="Microbiol. Resour. Announc.">
        <title>Antarctic desert soil bacteria exhibit high novel natural product potential, evaluated through long-read genome sequencing and comparative genomics.</title>
        <authorList>
            <person name="Benaud N."/>
            <person name="Edwards R.J."/>
            <person name="Amos T.G."/>
            <person name="D'Agostino P.M."/>
            <person name="Gutierrez-Chavez C."/>
            <person name="Montgomery K."/>
            <person name="Nicetic I."/>
            <person name="Ferrari B.C."/>
        </authorList>
    </citation>
    <scope>NUCLEOTIDE SEQUENCE [LARGE SCALE GENOMIC DNA]</scope>
    <source>
        <strain evidence="3 4">SPB151</strain>
    </source>
</reference>
<evidence type="ECO:0000313" key="4">
    <source>
        <dbReference type="Proteomes" id="UP000515563"/>
    </source>
</evidence>
<feature type="region of interest" description="Disordered" evidence="1">
    <location>
        <begin position="1"/>
        <end position="143"/>
    </location>
</feature>
<organism evidence="3 4">
    <name type="scientific">Kribbella qitaiheensis</name>
    <dbReference type="NCBI Taxonomy" id="1544730"/>
    <lineage>
        <taxon>Bacteria</taxon>
        <taxon>Bacillati</taxon>
        <taxon>Actinomycetota</taxon>
        <taxon>Actinomycetes</taxon>
        <taxon>Propionibacteriales</taxon>
        <taxon>Kribbellaceae</taxon>
        <taxon>Kribbella</taxon>
    </lineage>
</organism>
<keyword evidence="2" id="KW-0472">Membrane</keyword>
<evidence type="ECO:0000313" key="3">
    <source>
        <dbReference type="EMBL" id="QNE17679.1"/>
    </source>
</evidence>
<evidence type="ECO:0000256" key="2">
    <source>
        <dbReference type="SAM" id="Phobius"/>
    </source>
</evidence>
<feature type="compositionally biased region" description="Pro residues" evidence="1">
    <location>
        <begin position="48"/>
        <end position="62"/>
    </location>
</feature>
<feature type="compositionally biased region" description="Low complexity" evidence="1">
    <location>
        <begin position="184"/>
        <end position="214"/>
    </location>
</feature>
<accession>A0A7G6WUL4</accession>
<keyword evidence="2" id="KW-1133">Transmembrane helix</keyword>
<feature type="compositionally biased region" description="Gly residues" evidence="1">
    <location>
        <begin position="132"/>
        <end position="143"/>
    </location>
</feature>
<reference evidence="4" key="1">
    <citation type="submission" date="2019-09" db="EMBL/GenBank/DDBJ databases">
        <title>Antimicrobial potential of Antarctic Bacteria.</title>
        <authorList>
            <person name="Benaud N."/>
            <person name="Edwards R.J."/>
            <person name="Ferrari B.C."/>
        </authorList>
    </citation>
    <scope>NUCLEOTIDE SEQUENCE [LARGE SCALE GENOMIC DNA]</scope>
    <source>
        <strain evidence="4">SPB151</strain>
    </source>
</reference>
<name>A0A7G6WUL4_9ACTN</name>
<feature type="region of interest" description="Disordered" evidence="1">
    <location>
        <begin position="176"/>
        <end position="227"/>
    </location>
</feature>
<feature type="compositionally biased region" description="Low complexity" evidence="1">
    <location>
        <begin position="92"/>
        <end position="130"/>
    </location>
</feature>
<feature type="transmembrane region" description="Helical" evidence="2">
    <location>
        <begin position="151"/>
        <end position="171"/>
    </location>
</feature>
<evidence type="ECO:0000256" key="1">
    <source>
        <dbReference type="SAM" id="MobiDB-lite"/>
    </source>
</evidence>